<feature type="chain" id="PRO_5045803858" description="CopL family metal-binding regulatory protein" evidence="1">
    <location>
        <begin position="21"/>
        <end position="117"/>
    </location>
</feature>
<dbReference type="RefSeq" id="WP_311363355.1">
    <property type="nucleotide sequence ID" value="NZ_JAVRIC010000001.1"/>
</dbReference>
<comment type="caution">
    <text evidence="2">The sequence shown here is derived from an EMBL/GenBank/DDBJ whole genome shotgun (WGS) entry which is preliminary data.</text>
</comment>
<reference evidence="2 3" key="1">
    <citation type="submission" date="2023-09" db="EMBL/GenBank/DDBJ databases">
        <authorList>
            <person name="Rey-Velasco X."/>
        </authorList>
    </citation>
    <scope>NUCLEOTIDE SEQUENCE [LARGE SCALE GENOMIC DNA]</scope>
    <source>
        <strain evidence="2 3">W345</strain>
    </source>
</reference>
<organism evidence="2 3">
    <name type="scientific">Banduia mediterranea</name>
    <dbReference type="NCBI Taxonomy" id="3075609"/>
    <lineage>
        <taxon>Bacteria</taxon>
        <taxon>Pseudomonadati</taxon>
        <taxon>Pseudomonadota</taxon>
        <taxon>Gammaproteobacteria</taxon>
        <taxon>Nevskiales</taxon>
        <taxon>Algiphilaceae</taxon>
        <taxon>Banduia</taxon>
    </lineage>
</organism>
<proteinExistence type="predicted"/>
<evidence type="ECO:0000313" key="2">
    <source>
        <dbReference type="EMBL" id="MDT0495963.1"/>
    </source>
</evidence>
<sequence length="117" mass="11875">MIRLGAMVLLMFALCGQAYASVAMPPMLPAASVPEPSGMPAEHCHDGMTADAGDELLPCCQTSACHCPSGCTSAALPMALAVTAPIGPAVLRVSAPLPISSLLPQAPRLRPPIRSAS</sequence>
<protein>
    <recommendedName>
        <fullName evidence="4">CopL family metal-binding regulatory protein</fullName>
    </recommendedName>
</protein>
<keyword evidence="1" id="KW-0732">Signal</keyword>
<keyword evidence="3" id="KW-1185">Reference proteome</keyword>
<evidence type="ECO:0008006" key="4">
    <source>
        <dbReference type="Google" id="ProtNLM"/>
    </source>
</evidence>
<accession>A0ABU2WDK2</accession>
<name>A0ABU2WDK2_9GAMM</name>
<dbReference type="Proteomes" id="UP001254608">
    <property type="component" value="Unassembled WGS sequence"/>
</dbReference>
<feature type="signal peptide" evidence="1">
    <location>
        <begin position="1"/>
        <end position="20"/>
    </location>
</feature>
<dbReference type="EMBL" id="JAVRIC010000001">
    <property type="protein sequence ID" value="MDT0495963.1"/>
    <property type="molecule type" value="Genomic_DNA"/>
</dbReference>
<evidence type="ECO:0000313" key="3">
    <source>
        <dbReference type="Proteomes" id="UP001254608"/>
    </source>
</evidence>
<evidence type="ECO:0000256" key="1">
    <source>
        <dbReference type="SAM" id="SignalP"/>
    </source>
</evidence>
<gene>
    <name evidence="2" type="ORF">RM530_01095</name>
</gene>